<evidence type="ECO:0000313" key="2">
    <source>
        <dbReference type="Proteomes" id="UP001458880"/>
    </source>
</evidence>
<comment type="caution">
    <text evidence="1">The sequence shown here is derived from an EMBL/GenBank/DDBJ whole genome shotgun (WGS) entry which is preliminary data.</text>
</comment>
<name>A0AAW1HRY9_POPJA</name>
<evidence type="ECO:0008006" key="3">
    <source>
        <dbReference type="Google" id="ProtNLM"/>
    </source>
</evidence>
<accession>A0AAW1HRY9</accession>
<keyword evidence="2" id="KW-1185">Reference proteome</keyword>
<sequence length="98" mass="11281">MNKQIPINQFTKNEQASKILSLDPFVDTDGLLRVGGRLRRSQIPYDRRHPLLLPSNHNFTIKIIEHEHIRNVHAGTQTVLAAVRRNFVISGPYMEKVL</sequence>
<proteinExistence type="predicted"/>
<dbReference type="AlphaFoldDB" id="A0AAW1HRY9"/>
<dbReference type="PANTHER" id="PTHR47331">
    <property type="entry name" value="PHD-TYPE DOMAIN-CONTAINING PROTEIN"/>
    <property type="match status" value="1"/>
</dbReference>
<evidence type="ECO:0000313" key="1">
    <source>
        <dbReference type="EMBL" id="KAK9678935.1"/>
    </source>
</evidence>
<reference evidence="1 2" key="1">
    <citation type="journal article" date="2024" name="BMC Genomics">
        <title>De novo assembly and annotation of Popillia japonica's genome with initial clues to its potential as an invasive pest.</title>
        <authorList>
            <person name="Cucini C."/>
            <person name="Boschi S."/>
            <person name="Funari R."/>
            <person name="Cardaioli E."/>
            <person name="Iannotti N."/>
            <person name="Marturano G."/>
            <person name="Paoli F."/>
            <person name="Bruttini M."/>
            <person name="Carapelli A."/>
            <person name="Frati F."/>
            <person name="Nardi F."/>
        </authorList>
    </citation>
    <scope>NUCLEOTIDE SEQUENCE [LARGE SCALE GENOMIC DNA]</scope>
    <source>
        <strain evidence="1">DMR45628</strain>
    </source>
</reference>
<organism evidence="1 2">
    <name type="scientific">Popillia japonica</name>
    <name type="common">Japanese beetle</name>
    <dbReference type="NCBI Taxonomy" id="7064"/>
    <lineage>
        <taxon>Eukaryota</taxon>
        <taxon>Metazoa</taxon>
        <taxon>Ecdysozoa</taxon>
        <taxon>Arthropoda</taxon>
        <taxon>Hexapoda</taxon>
        <taxon>Insecta</taxon>
        <taxon>Pterygota</taxon>
        <taxon>Neoptera</taxon>
        <taxon>Endopterygota</taxon>
        <taxon>Coleoptera</taxon>
        <taxon>Polyphaga</taxon>
        <taxon>Scarabaeiformia</taxon>
        <taxon>Scarabaeidae</taxon>
        <taxon>Rutelinae</taxon>
        <taxon>Popillia</taxon>
    </lineage>
</organism>
<gene>
    <name evidence="1" type="ORF">QE152_g40418</name>
</gene>
<dbReference type="EMBL" id="JASPKY010001150">
    <property type="protein sequence ID" value="KAK9678935.1"/>
    <property type="molecule type" value="Genomic_DNA"/>
</dbReference>
<protein>
    <recommendedName>
        <fullName evidence="3">Integrase zinc-binding domain-containing protein</fullName>
    </recommendedName>
</protein>
<dbReference type="PANTHER" id="PTHR47331:SF2">
    <property type="match status" value="1"/>
</dbReference>
<dbReference type="Proteomes" id="UP001458880">
    <property type="component" value="Unassembled WGS sequence"/>
</dbReference>